<feature type="region of interest" description="Disordered" evidence="1">
    <location>
        <begin position="1"/>
        <end position="72"/>
    </location>
</feature>
<feature type="compositionally biased region" description="Pro residues" evidence="1">
    <location>
        <begin position="232"/>
        <end position="249"/>
    </location>
</feature>
<evidence type="ECO:0000313" key="3">
    <source>
        <dbReference type="Proteomes" id="UP000612055"/>
    </source>
</evidence>
<feature type="region of interest" description="Disordered" evidence="1">
    <location>
        <begin position="436"/>
        <end position="518"/>
    </location>
</feature>
<comment type="caution">
    <text evidence="2">The sequence shown here is derived from an EMBL/GenBank/DDBJ whole genome shotgun (WGS) entry which is preliminary data.</text>
</comment>
<feature type="compositionally biased region" description="Low complexity" evidence="1">
    <location>
        <begin position="483"/>
        <end position="503"/>
    </location>
</feature>
<protein>
    <submittedName>
        <fullName evidence="2">Uncharacterized protein</fullName>
    </submittedName>
</protein>
<evidence type="ECO:0000256" key="1">
    <source>
        <dbReference type="SAM" id="MobiDB-lite"/>
    </source>
</evidence>
<feature type="region of interest" description="Disordered" evidence="1">
    <location>
        <begin position="232"/>
        <end position="270"/>
    </location>
</feature>
<accession>A0A835XPA5</accession>
<reference evidence="2" key="1">
    <citation type="journal article" date="2020" name="bioRxiv">
        <title>Comparative genomics of Chlamydomonas.</title>
        <authorList>
            <person name="Craig R.J."/>
            <person name="Hasan A.R."/>
            <person name="Ness R.W."/>
            <person name="Keightley P.D."/>
        </authorList>
    </citation>
    <scope>NUCLEOTIDE SEQUENCE</scope>
    <source>
        <strain evidence="2">CCAP 11/70</strain>
    </source>
</reference>
<feature type="compositionally biased region" description="Low complexity" evidence="1">
    <location>
        <begin position="149"/>
        <end position="163"/>
    </location>
</feature>
<name>A0A835XPA5_9CHLO</name>
<evidence type="ECO:0000313" key="2">
    <source>
        <dbReference type="EMBL" id="KAG2485826.1"/>
    </source>
</evidence>
<dbReference type="EMBL" id="JAEHOE010000121">
    <property type="protein sequence ID" value="KAG2485826.1"/>
    <property type="molecule type" value="Genomic_DNA"/>
</dbReference>
<organism evidence="2 3">
    <name type="scientific">Edaphochlamys debaryana</name>
    <dbReference type="NCBI Taxonomy" id="47281"/>
    <lineage>
        <taxon>Eukaryota</taxon>
        <taxon>Viridiplantae</taxon>
        <taxon>Chlorophyta</taxon>
        <taxon>core chlorophytes</taxon>
        <taxon>Chlorophyceae</taxon>
        <taxon>CS clade</taxon>
        <taxon>Chlamydomonadales</taxon>
        <taxon>Chlamydomonadales incertae sedis</taxon>
        <taxon>Edaphochlamys</taxon>
    </lineage>
</organism>
<dbReference type="Proteomes" id="UP000612055">
    <property type="component" value="Unassembled WGS sequence"/>
</dbReference>
<dbReference type="AlphaFoldDB" id="A0A835XPA5"/>
<feature type="region of interest" description="Disordered" evidence="1">
    <location>
        <begin position="536"/>
        <end position="620"/>
    </location>
</feature>
<feature type="region of interest" description="Disordered" evidence="1">
    <location>
        <begin position="379"/>
        <end position="404"/>
    </location>
</feature>
<gene>
    <name evidence="2" type="ORF">HYH03_015409</name>
</gene>
<feature type="region of interest" description="Disordered" evidence="1">
    <location>
        <begin position="101"/>
        <end position="213"/>
    </location>
</feature>
<feature type="compositionally biased region" description="Basic and acidic residues" evidence="1">
    <location>
        <begin position="660"/>
        <end position="670"/>
    </location>
</feature>
<feature type="compositionally biased region" description="Low complexity" evidence="1">
    <location>
        <begin position="109"/>
        <end position="134"/>
    </location>
</feature>
<proteinExistence type="predicted"/>
<feature type="compositionally biased region" description="Low complexity" evidence="1">
    <location>
        <begin position="585"/>
        <end position="620"/>
    </location>
</feature>
<feature type="region of interest" description="Disordered" evidence="1">
    <location>
        <begin position="633"/>
        <end position="670"/>
    </location>
</feature>
<sequence>MQLTPDAAPGTNRRGHGAAANLQQRAREPSRTPKPSADPARLRRCNTPGPAASQRWAEAPSMKTPRPAGADLSPELARLHTMLSVLEADFSTFSRVVPLRKAPAKRGAARVATPDAAAPTAPTATATATGPAVPEHSCSANVPASVREPTAAAARRRIPSAWPARPPSPAAASPLAPPEPLGAKPPLLPNPGRLDSFKENNPHTSQRSHVPLAPVPRLRLIPAAVYTTPLAPAFPPSPKDAPPPSPSPEPWAALTPQPRPTPGRRAHPGQMSMQLYGSAALMSNYERARTPGKALRDGVLDCLDEHFPAAAASPEPPPPAPSAAFVMPRVERIVLQVYGKYEVPTDVRLNLHKFEARCDQFSEAMLQVFQAKDEQSAAAHAGAAATPGSASARPARQAPAAAHDPDQYAQYAQALYRECVVLQHQALELITAAARPPAVAKPASGSASGSEQVQEPAGVASGRQPHEQPTPQPQARAGRYEPRPQSAPRPAAAAAGRGLAAPGSERDRDPTPEPVAFSFTAAAAAQPVPVRASLAAAAMPSPGRGLVSRIPQPGQPRAIDPDLQPLSRLAAATPPPGPRPPGPRRPGTAAPSPSPSPASFSSFRRPGATAAPAAPAGDAAGLRASVAVSVGCKLQQAHQEQPTPRPLPRPRTVDVLLNARDARAERRGRP</sequence>
<keyword evidence="3" id="KW-1185">Reference proteome</keyword>
<feature type="compositionally biased region" description="Pro residues" evidence="1">
    <location>
        <begin position="164"/>
        <end position="180"/>
    </location>
</feature>
<feature type="compositionally biased region" description="Pro residues" evidence="1">
    <location>
        <begin position="573"/>
        <end position="584"/>
    </location>
</feature>